<dbReference type="SUPFAM" id="SSF47336">
    <property type="entry name" value="ACP-like"/>
    <property type="match status" value="1"/>
</dbReference>
<evidence type="ECO:0000259" key="1">
    <source>
        <dbReference type="PROSITE" id="PS50075"/>
    </source>
</evidence>
<sequence length="86" mass="9137">MVTSNEIYTTATEFLTGQLQVSHDTVAPDATLDSLGCDSLAAVELFLHLKDKFNIHVDEGKADPSLTVAQTVALFAQEIDGTTSAP</sequence>
<protein>
    <recommendedName>
        <fullName evidence="1">Carrier domain-containing protein</fullName>
    </recommendedName>
</protein>
<evidence type="ECO:0000313" key="2">
    <source>
        <dbReference type="EMBL" id="RMB81536.1"/>
    </source>
</evidence>
<keyword evidence="3" id="KW-1185">Reference proteome</keyword>
<dbReference type="Proteomes" id="UP000270471">
    <property type="component" value="Unassembled WGS sequence"/>
</dbReference>
<gene>
    <name evidence="2" type="ORF">CTZ28_34615</name>
</gene>
<dbReference type="InterPro" id="IPR036736">
    <property type="entry name" value="ACP-like_sf"/>
</dbReference>
<proteinExistence type="predicted"/>
<name>A0A3M0IHX6_9ACTN</name>
<dbReference type="OrthoDB" id="9804551at2"/>
<dbReference type="EMBL" id="PENI01000030">
    <property type="protein sequence ID" value="RMB81536.1"/>
    <property type="molecule type" value="Genomic_DNA"/>
</dbReference>
<organism evidence="2 3">
    <name type="scientific">Streptomyces shenzhenensis</name>
    <dbReference type="NCBI Taxonomy" id="943815"/>
    <lineage>
        <taxon>Bacteria</taxon>
        <taxon>Bacillati</taxon>
        <taxon>Actinomycetota</taxon>
        <taxon>Actinomycetes</taxon>
        <taxon>Kitasatosporales</taxon>
        <taxon>Streptomycetaceae</taxon>
        <taxon>Streptomyces</taxon>
    </lineage>
</organism>
<reference evidence="2 3" key="1">
    <citation type="submission" date="2017-11" db="EMBL/GenBank/DDBJ databases">
        <title>Draft genome of actinobacteria isolated from guarana (Paullinia cupana (Mart.) Ducke.</title>
        <authorList>
            <person name="Siqueira K.A."/>
            <person name="Liotti R.G."/>
            <person name="Mendes T.A.O."/>
            <person name="Soares M.A."/>
        </authorList>
    </citation>
    <scope>NUCLEOTIDE SEQUENCE [LARGE SCALE GENOMIC DNA]</scope>
    <source>
        <strain evidence="2 3">193</strain>
    </source>
</reference>
<accession>A0A3M0IHX6</accession>
<dbReference type="Gene3D" id="1.10.1200.10">
    <property type="entry name" value="ACP-like"/>
    <property type="match status" value="1"/>
</dbReference>
<dbReference type="Pfam" id="PF00550">
    <property type="entry name" value="PP-binding"/>
    <property type="match status" value="1"/>
</dbReference>
<dbReference type="RefSeq" id="WP_121893731.1">
    <property type="nucleotide sequence ID" value="NZ_PENI01000030.1"/>
</dbReference>
<evidence type="ECO:0000313" key="3">
    <source>
        <dbReference type="Proteomes" id="UP000270471"/>
    </source>
</evidence>
<dbReference type="PROSITE" id="PS50075">
    <property type="entry name" value="CARRIER"/>
    <property type="match status" value="1"/>
</dbReference>
<feature type="domain" description="Carrier" evidence="1">
    <location>
        <begin position="5"/>
        <end position="79"/>
    </location>
</feature>
<dbReference type="InterPro" id="IPR009081">
    <property type="entry name" value="PP-bd_ACP"/>
</dbReference>
<comment type="caution">
    <text evidence="2">The sequence shown here is derived from an EMBL/GenBank/DDBJ whole genome shotgun (WGS) entry which is preliminary data.</text>
</comment>
<dbReference type="AlphaFoldDB" id="A0A3M0IHX6"/>